<feature type="domain" description="DUF4189" evidence="1">
    <location>
        <begin position="58"/>
        <end position="132"/>
    </location>
</feature>
<dbReference type="InterPro" id="IPR025240">
    <property type="entry name" value="DUF4189"/>
</dbReference>
<evidence type="ECO:0000313" key="3">
    <source>
        <dbReference type="Proteomes" id="UP000324701"/>
    </source>
</evidence>
<dbReference type="EMBL" id="VTZN01000078">
    <property type="protein sequence ID" value="KAA1249691.1"/>
    <property type="molecule type" value="Genomic_DNA"/>
</dbReference>
<organism evidence="2 3">
    <name type="scientific">Mycobacterium simiae</name>
    <name type="common">Mycobacterium habana</name>
    <dbReference type="NCBI Taxonomy" id="1784"/>
    <lineage>
        <taxon>Bacteria</taxon>
        <taxon>Bacillati</taxon>
        <taxon>Actinomycetota</taxon>
        <taxon>Actinomycetes</taxon>
        <taxon>Mycobacteriales</taxon>
        <taxon>Mycobacteriaceae</taxon>
        <taxon>Mycobacterium</taxon>
        <taxon>Mycobacterium simiae complex</taxon>
    </lineage>
</organism>
<protein>
    <submittedName>
        <fullName evidence="2">DUF4189 domain-containing protein</fullName>
    </submittedName>
</protein>
<reference evidence="2 3" key="1">
    <citation type="submission" date="2019-09" db="EMBL/GenBank/DDBJ databases">
        <title>Report of infection by Mycobacterium simiae a patient suffering from pulmonary tuberculosis.</title>
        <authorList>
            <person name="Mohanty P.S."/>
            <person name="Bansal A.K."/>
            <person name="Singh H."/>
            <person name="Sharma S."/>
            <person name="Patil S.A."/>
            <person name="Upadhaya P."/>
            <person name="Singh P.K."/>
            <person name="Kumar D."/>
            <person name="Kumar S."/>
            <person name="Singh R.K."/>
            <person name="Chaudhary B."/>
        </authorList>
    </citation>
    <scope>NUCLEOTIDE SEQUENCE [LARGE SCALE GENOMIC DNA]</scope>
    <source>
        <strain evidence="2 3">JAL-560-SIM</strain>
    </source>
</reference>
<sequence length="143" mass="14997">MITRLRRRIAFVAASLGAATGLGILLLPAVDANLNNGSMSEIMMSNMPEMPIPPIIHYGAIAYAQSGASGKAWHQRTPARAAQVALEQCGDKSCKVISSFKQCGAVAYDGSNYQGGAGLTRRAAETDAISRLGGGWIANWACN</sequence>
<dbReference type="Proteomes" id="UP000324701">
    <property type="component" value="Unassembled WGS sequence"/>
</dbReference>
<comment type="caution">
    <text evidence="2">The sequence shown here is derived from an EMBL/GenBank/DDBJ whole genome shotgun (WGS) entry which is preliminary data.</text>
</comment>
<dbReference type="Pfam" id="PF13827">
    <property type="entry name" value="DUF4189"/>
    <property type="match status" value="1"/>
</dbReference>
<dbReference type="OrthoDB" id="4731956at2"/>
<proteinExistence type="predicted"/>
<gene>
    <name evidence="2" type="ORF">F0Q45_13810</name>
</gene>
<evidence type="ECO:0000259" key="1">
    <source>
        <dbReference type="Pfam" id="PF13827"/>
    </source>
</evidence>
<accession>A0A5B1BNL1</accession>
<evidence type="ECO:0000313" key="2">
    <source>
        <dbReference type="EMBL" id="KAA1249691.1"/>
    </source>
</evidence>
<keyword evidence="3" id="KW-1185">Reference proteome</keyword>
<dbReference type="RefSeq" id="WP_149654476.1">
    <property type="nucleotide sequence ID" value="NZ_VTZN01000078.1"/>
</dbReference>
<name>A0A5B1BNL1_MYCSI</name>
<dbReference type="AlphaFoldDB" id="A0A5B1BNL1"/>